<feature type="domain" description="Methyltransferase" evidence="4">
    <location>
        <begin position="49"/>
        <end position="140"/>
    </location>
</feature>
<dbReference type="CDD" id="cd02440">
    <property type="entry name" value="AdoMet_MTases"/>
    <property type="match status" value="1"/>
</dbReference>
<sequence>MAKPIDLVGFEAMFAADPDPWGYAASPFEQFKRRILMEAVGTRMYGRGLELACANGENSAVLGRKCLRLLALDGSPTALAIARGRNRATPRVRFAEAVLPGKMPRGPFDLIVVSELLYYLAPNDLQVMLARLRAAVAPGGRIVFLHHFLDFDDAATPPALVAEAVERAFAAGFGAGYRARTSRFVAVAFDR</sequence>
<evidence type="ECO:0000256" key="2">
    <source>
        <dbReference type="ARBA" id="ARBA00022679"/>
    </source>
</evidence>
<proteinExistence type="predicted"/>
<evidence type="ECO:0000259" key="4">
    <source>
        <dbReference type="Pfam" id="PF13649"/>
    </source>
</evidence>
<keyword evidence="2 5" id="KW-0808">Transferase</keyword>
<dbReference type="GO" id="GO:0008168">
    <property type="term" value="F:methyltransferase activity"/>
    <property type="evidence" value="ECO:0007669"/>
    <property type="project" value="UniProtKB-KW"/>
</dbReference>
<keyword evidence="1 5" id="KW-0489">Methyltransferase</keyword>
<name>A0A0P0Z4T6_9HYPH</name>
<dbReference type="InterPro" id="IPR041698">
    <property type="entry name" value="Methyltransf_25"/>
</dbReference>
<dbReference type="Gene3D" id="3.40.50.150">
    <property type="entry name" value="Vaccinia Virus protein VP39"/>
    <property type="match status" value="1"/>
</dbReference>
<dbReference type="EMBL" id="LC066379">
    <property type="protein sequence ID" value="BAT29082.1"/>
    <property type="molecule type" value="Genomic_DNA"/>
</dbReference>
<evidence type="ECO:0000256" key="1">
    <source>
        <dbReference type="ARBA" id="ARBA00022603"/>
    </source>
</evidence>
<dbReference type="PANTHER" id="PTHR43464:SF19">
    <property type="entry name" value="UBIQUINONE BIOSYNTHESIS O-METHYLTRANSFERASE, MITOCHONDRIAL"/>
    <property type="match status" value="1"/>
</dbReference>
<dbReference type="PANTHER" id="PTHR43464">
    <property type="entry name" value="METHYLTRANSFERASE"/>
    <property type="match status" value="1"/>
</dbReference>
<evidence type="ECO:0000256" key="3">
    <source>
        <dbReference type="ARBA" id="ARBA00022691"/>
    </source>
</evidence>
<accession>A0A0P0Z4T6</accession>
<dbReference type="SUPFAM" id="SSF53335">
    <property type="entry name" value="S-adenosyl-L-methionine-dependent methyltransferases"/>
    <property type="match status" value="1"/>
</dbReference>
<evidence type="ECO:0000313" key="5">
    <source>
        <dbReference type="EMBL" id="BAT29082.1"/>
    </source>
</evidence>
<organism evidence="5">
    <name type="scientific">Aurantimonas manganoxydans</name>
    <dbReference type="NCBI Taxonomy" id="651183"/>
    <lineage>
        <taxon>Bacteria</taxon>
        <taxon>Pseudomonadati</taxon>
        <taxon>Pseudomonadota</taxon>
        <taxon>Alphaproteobacteria</taxon>
        <taxon>Hyphomicrobiales</taxon>
        <taxon>Aurantimonadaceae</taxon>
        <taxon>Aurantimonas</taxon>
    </lineage>
</organism>
<protein>
    <submittedName>
        <fullName evidence="5">Possible nodulation methyltransferase</fullName>
    </submittedName>
</protein>
<dbReference type="GO" id="GO:0032259">
    <property type="term" value="P:methylation"/>
    <property type="evidence" value="ECO:0007669"/>
    <property type="project" value="UniProtKB-KW"/>
</dbReference>
<dbReference type="InterPro" id="IPR029063">
    <property type="entry name" value="SAM-dependent_MTases_sf"/>
</dbReference>
<dbReference type="AlphaFoldDB" id="A0A0P0Z4T6"/>
<dbReference type="Pfam" id="PF13649">
    <property type="entry name" value="Methyltransf_25"/>
    <property type="match status" value="1"/>
</dbReference>
<reference evidence="5" key="1">
    <citation type="journal article" date="2015" name="Proc. Natl. Acad. Sci. U.S.A.">
        <title>Bacterial clade with the ribosomal RNA operon on a small plasmid rather than the chromosome.</title>
        <authorList>
            <person name="Anda M."/>
            <person name="Ohtsubo Y."/>
            <person name="Okubo T."/>
            <person name="Sugawara M."/>
            <person name="Nagata Y."/>
            <person name="Tsuda M."/>
            <person name="Minamisawa K."/>
            <person name="Mitsui H."/>
        </authorList>
    </citation>
    <scope>NUCLEOTIDE SEQUENCE</scope>
    <source>
        <strain evidence="5">DSM 21871</strain>
    </source>
</reference>
<keyword evidence="3" id="KW-0949">S-adenosyl-L-methionine</keyword>